<dbReference type="VEuPathDB" id="FungiDB:CTRG_03588"/>
<dbReference type="KEGG" id="ctp:CTRG_03588"/>
<keyword evidence="2" id="KW-0653">Protein transport</keyword>
<feature type="domain" description="Mon2/Sec7/BIG1-like HUS" evidence="3">
    <location>
        <begin position="202"/>
        <end position="360"/>
    </location>
</feature>
<evidence type="ECO:0000256" key="2">
    <source>
        <dbReference type="ARBA" id="ARBA00022927"/>
    </source>
</evidence>
<evidence type="ECO:0008006" key="8">
    <source>
        <dbReference type="Google" id="ProtNLM"/>
    </source>
</evidence>
<name>C5MBZ6_CANTT</name>
<evidence type="ECO:0000313" key="7">
    <source>
        <dbReference type="Proteomes" id="UP000002037"/>
    </source>
</evidence>
<protein>
    <recommendedName>
        <fullName evidence="8">Protein MON2</fullName>
    </recommendedName>
</protein>
<dbReference type="InterPro" id="IPR032691">
    <property type="entry name" value="Mon2/Sec7/BIG1-like_HUS"/>
</dbReference>
<dbReference type="Pfam" id="PF16206">
    <property type="entry name" value="Mon2_C"/>
    <property type="match status" value="1"/>
</dbReference>
<evidence type="ECO:0000259" key="5">
    <source>
        <dbReference type="Pfam" id="PF16213"/>
    </source>
</evidence>
<dbReference type="EMBL" id="GG692398">
    <property type="protein sequence ID" value="EER33163.1"/>
    <property type="molecule type" value="Genomic_DNA"/>
</dbReference>
<dbReference type="eggNOG" id="KOG1848">
    <property type="taxonomic scope" value="Eukaryota"/>
</dbReference>
<gene>
    <name evidence="6" type="ORF">CTRG_03588</name>
</gene>
<reference evidence="6 7" key="1">
    <citation type="journal article" date="2009" name="Nature">
        <title>Evolution of pathogenicity and sexual reproduction in eight Candida genomes.</title>
        <authorList>
            <person name="Butler G."/>
            <person name="Rasmussen M.D."/>
            <person name="Lin M.F."/>
            <person name="Santos M.A."/>
            <person name="Sakthikumar S."/>
            <person name="Munro C.A."/>
            <person name="Rheinbay E."/>
            <person name="Grabherr M."/>
            <person name="Forche A."/>
            <person name="Reedy J.L."/>
            <person name="Agrafioti I."/>
            <person name="Arnaud M.B."/>
            <person name="Bates S."/>
            <person name="Brown A.J."/>
            <person name="Brunke S."/>
            <person name="Costanzo M.C."/>
            <person name="Fitzpatrick D.A."/>
            <person name="de Groot P.W."/>
            <person name="Harris D."/>
            <person name="Hoyer L.L."/>
            <person name="Hube B."/>
            <person name="Klis F.M."/>
            <person name="Kodira C."/>
            <person name="Lennard N."/>
            <person name="Logue M.E."/>
            <person name="Martin R."/>
            <person name="Neiman A.M."/>
            <person name="Nikolaou E."/>
            <person name="Quail M.A."/>
            <person name="Quinn J."/>
            <person name="Santos M.C."/>
            <person name="Schmitzberger F.F."/>
            <person name="Sherlock G."/>
            <person name="Shah P."/>
            <person name="Silverstein K.A."/>
            <person name="Skrzypek M.S."/>
            <person name="Soll D."/>
            <person name="Staggs R."/>
            <person name="Stansfield I."/>
            <person name="Stumpf M.P."/>
            <person name="Sudbery P.E."/>
            <person name="Srikantha T."/>
            <person name="Zeng Q."/>
            <person name="Berman J."/>
            <person name="Berriman M."/>
            <person name="Heitman J."/>
            <person name="Gow N.A."/>
            <person name="Lorenz M.C."/>
            <person name="Birren B.W."/>
            <person name="Kellis M."/>
            <person name="Cuomo C.A."/>
        </authorList>
    </citation>
    <scope>NUCLEOTIDE SEQUENCE [LARGE SCALE GENOMIC DNA]</scope>
    <source>
        <strain evidence="7">ATCC MYA-3404 / T1</strain>
    </source>
</reference>
<keyword evidence="1" id="KW-0813">Transport</keyword>
<organism evidence="6 7">
    <name type="scientific">Candida tropicalis (strain ATCC MYA-3404 / T1)</name>
    <name type="common">Yeast</name>
    <dbReference type="NCBI Taxonomy" id="294747"/>
    <lineage>
        <taxon>Eukaryota</taxon>
        <taxon>Fungi</taxon>
        <taxon>Dikarya</taxon>
        <taxon>Ascomycota</taxon>
        <taxon>Saccharomycotina</taxon>
        <taxon>Pichiomycetes</taxon>
        <taxon>Debaryomycetaceae</taxon>
        <taxon>Candida/Lodderomyces clade</taxon>
        <taxon>Candida</taxon>
    </lineage>
</organism>
<dbReference type="STRING" id="294747.C5MBZ6"/>
<dbReference type="RefSeq" id="XP_002549291.1">
    <property type="nucleotide sequence ID" value="XM_002549245.1"/>
</dbReference>
<evidence type="ECO:0000259" key="3">
    <source>
        <dbReference type="Pfam" id="PF12783"/>
    </source>
</evidence>
<dbReference type="OrthoDB" id="294853at2759"/>
<sequence length="1556" mass="178291">MSTIQVLIGDINSLLSDSKRRFSEIRNGCETAVKHLQNYNQTMPIQNIKNELDKQIIIKPFILACKSGNIKLTNTATPVIYKLILAHAIPEENIPELLQALLEASNLAIDIQLRILQCLPAFMQVYTFTGSNLLDLLSICSSLTANNKSPIVSNAASATLQQLFTNIYDSIGVPQVPESERTNEITIDDDVTIKVDNPSFEGYRIFLDLCHLLDSESPEFLTESIHIKFLSLLEIIENIIHGHQKLFQDHQELAFLLRTKVFPTLLKFLNSTTKSFPLIDRTMRIIHVLLATQLQNLTIEGEIALSYFSHLLLDDPESASNDPVWEKVIVLEMFKNLFSDFSVIRTIFEKYDYSKGNKNVLKELFTVFTVYLQKNDHLVKDVVEPMSRAPSSGDGSISGLYLSRTKSNIKPSILDHLDKTNPPTEIPATYPIYLIYQIVVSFAEGVASFVYNVYDETKDAATLEADIELANSLVKESTVDVSLLYEMYIYSSMDDETFLTLIKSFQKLTHATGLLGLTAERDRLLLILSKATIKNVGKTDNIPHPETSLLQGQKKQLLAFGEQLVESISSTITGEETNQNSNSHTSAPVLHSRYFNSRHVVCLRVLSSIAMTLKSTLQESWSIVWITFQWCNYFLEGPDQFSGFSNHKSYQNFTKSMLPQISAQDVETINNSKNRLYESLGDSSVDVFRILLGSLTELSDCAFKGIEGKTELPVALYNKTYFLNELVHICDVDKNQWLINDDESWDIVSSYFIKLGSDRNLAFNLRGYIVETYTKVIEFTAVAGFKEDSLVNKTSQRTLNGLNRFLDSLIEMGVPQELLIINCETDIHLKVLTRLHDLIDKYDKNYQSSWKDVFKILNSPFKTVVGESGSSFSSDKVQLLIEKSFDTIKLILDEFMSTLPFDQFKLLIDTLANFVYQKHDLNISFSSVSYFWLISDSLKSRMVMFNSEKGKSKPNLKSEEDLVKFIEDQHESYASYICLDIYLLLSLAKISNVEVDRAQVRDGAIQTFYQIIDVHGKLLNNSWDLIYEVVLPNFFNIIPESREKDWLESLQLILSGFVSLYSKFMMNGELEGIVDKWKELFSYFEKLFKLQWIDLNLRIFKSLQDLMNSFNIQKNTDIRQLFFDLWSQFPIEYDLVNNNYQDSLVQFMNCFPPLYKIIKDDLSVKEVDIIVGLLNKCGMYPILPGNQSDNEKLTNLQNSILNNLKIIDVENIDIQSLVIQQLSNMIVYPFGIRNRISKKLQNIESIKSKLPTFIGISHLSLGLLSERLKNIADFSKLIQDNAISKCMKSLLETTESRSVGISTRKVPLWIESNDLLVIIITKLINQDQIEINQELWKLIVQSIELSITSDENNQDLNIDHYNQLTELVIPKLLKSQNNNGLIKEIVEKLYENSYLYKPFDFEMRLMEGTDINVIIDNLTLYKFNDYYGTTQKIEPYSNLKIRMNCLQELIKFSQIQDGDNLKMNEISENYLLLRSSFTLRRIINDIKLLYKCPLPIIQQKELLIILNGINNIELVNSSNKSEFKKLYRLLIQLIPYSSRVPGLNNILPQVLIKISM</sequence>
<evidence type="ECO:0000259" key="4">
    <source>
        <dbReference type="Pfam" id="PF16206"/>
    </source>
</evidence>
<feature type="domain" description="Mon2 C-terminal" evidence="4">
    <location>
        <begin position="894"/>
        <end position="1033"/>
    </location>
</feature>
<accession>C5MBZ6</accession>
<dbReference type="GO" id="GO:0005794">
    <property type="term" value="C:Golgi apparatus"/>
    <property type="evidence" value="ECO:0007669"/>
    <property type="project" value="UniProtKB-ARBA"/>
</dbReference>
<feature type="domain" description="Mon2/Sec7/BIG1-like dimerisation and cyclophilin-binding" evidence="5">
    <location>
        <begin position="4"/>
        <end position="170"/>
    </location>
</feature>
<evidence type="ECO:0000313" key="6">
    <source>
        <dbReference type="EMBL" id="EER33163.1"/>
    </source>
</evidence>
<dbReference type="InterPro" id="IPR032629">
    <property type="entry name" value="DCB_dom"/>
</dbReference>
<evidence type="ECO:0000256" key="1">
    <source>
        <dbReference type="ARBA" id="ARBA00022448"/>
    </source>
</evidence>
<dbReference type="GeneID" id="8297444"/>
<dbReference type="Proteomes" id="UP000002037">
    <property type="component" value="Unassembled WGS sequence"/>
</dbReference>
<dbReference type="GO" id="GO:0015031">
    <property type="term" value="P:protein transport"/>
    <property type="evidence" value="ECO:0007669"/>
    <property type="project" value="UniProtKB-KW"/>
</dbReference>
<dbReference type="Pfam" id="PF12783">
    <property type="entry name" value="Sec7-like_HUS"/>
    <property type="match status" value="1"/>
</dbReference>
<keyword evidence="7" id="KW-1185">Reference proteome</keyword>
<dbReference type="HOGENOM" id="CLU_001169_1_0_1"/>
<dbReference type="Pfam" id="PF16213">
    <property type="entry name" value="DCB"/>
    <property type="match status" value="1"/>
</dbReference>
<proteinExistence type="predicted"/>
<dbReference type="InterPro" id="IPR032817">
    <property type="entry name" value="Mon2_C"/>
</dbReference>